<dbReference type="OrthoDB" id="9768177at2"/>
<dbReference type="Proteomes" id="UP000270046">
    <property type="component" value="Chromosome"/>
</dbReference>
<feature type="chain" id="PRO_5019776603" evidence="12">
    <location>
        <begin position="30"/>
        <end position="1066"/>
    </location>
</feature>
<name>A0A494VV96_9SPHI</name>
<evidence type="ECO:0000259" key="13">
    <source>
        <dbReference type="Pfam" id="PF00593"/>
    </source>
</evidence>
<dbReference type="InterPro" id="IPR023996">
    <property type="entry name" value="TonB-dep_OMP_SusC/RagA"/>
</dbReference>
<evidence type="ECO:0000313" key="16">
    <source>
        <dbReference type="Proteomes" id="UP000270046"/>
    </source>
</evidence>
<evidence type="ECO:0000256" key="6">
    <source>
        <dbReference type="ARBA" id="ARBA00023077"/>
    </source>
</evidence>
<evidence type="ECO:0000256" key="11">
    <source>
        <dbReference type="RuleBase" id="RU003357"/>
    </source>
</evidence>
<keyword evidence="9 10" id="KW-0998">Cell outer membrane</keyword>
<dbReference type="KEGG" id="muh:HYN43_006190"/>
<keyword evidence="7 10" id="KW-0472">Membrane</keyword>
<dbReference type="NCBIfam" id="TIGR04057">
    <property type="entry name" value="SusC_RagA_signa"/>
    <property type="match status" value="1"/>
</dbReference>
<accession>A0A494VV96</accession>
<evidence type="ECO:0000313" key="15">
    <source>
        <dbReference type="EMBL" id="AYL94912.1"/>
    </source>
</evidence>
<evidence type="ECO:0000256" key="5">
    <source>
        <dbReference type="ARBA" id="ARBA00022729"/>
    </source>
</evidence>
<dbReference type="NCBIfam" id="TIGR04056">
    <property type="entry name" value="OMP_RagA_SusC"/>
    <property type="match status" value="1"/>
</dbReference>
<keyword evidence="3 10" id="KW-1134">Transmembrane beta strand</keyword>
<evidence type="ECO:0000256" key="12">
    <source>
        <dbReference type="SAM" id="SignalP"/>
    </source>
</evidence>
<comment type="similarity">
    <text evidence="10 11">Belongs to the TonB-dependent receptor family.</text>
</comment>
<proteinExistence type="inferred from homology"/>
<evidence type="ECO:0000256" key="10">
    <source>
        <dbReference type="PROSITE-ProRule" id="PRU01360"/>
    </source>
</evidence>
<dbReference type="GO" id="GO:0015344">
    <property type="term" value="F:siderophore uptake transmembrane transporter activity"/>
    <property type="evidence" value="ECO:0007669"/>
    <property type="project" value="TreeGrafter"/>
</dbReference>
<dbReference type="InterPro" id="IPR000531">
    <property type="entry name" value="Beta-barrel_TonB"/>
</dbReference>
<dbReference type="SUPFAM" id="SSF49464">
    <property type="entry name" value="Carboxypeptidase regulatory domain-like"/>
    <property type="match status" value="1"/>
</dbReference>
<organism evidence="15 16">
    <name type="scientific">Mucilaginibacter celer</name>
    <dbReference type="NCBI Taxonomy" id="2305508"/>
    <lineage>
        <taxon>Bacteria</taxon>
        <taxon>Pseudomonadati</taxon>
        <taxon>Bacteroidota</taxon>
        <taxon>Sphingobacteriia</taxon>
        <taxon>Sphingobacteriales</taxon>
        <taxon>Sphingobacteriaceae</taxon>
        <taxon>Mucilaginibacter</taxon>
    </lineage>
</organism>
<dbReference type="InterPro" id="IPR036942">
    <property type="entry name" value="Beta-barrel_TonB_sf"/>
</dbReference>
<dbReference type="Pfam" id="PF00593">
    <property type="entry name" value="TonB_dep_Rec_b-barrel"/>
    <property type="match status" value="1"/>
</dbReference>
<evidence type="ECO:0000256" key="9">
    <source>
        <dbReference type="ARBA" id="ARBA00023237"/>
    </source>
</evidence>
<dbReference type="EMBL" id="CP032869">
    <property type="protein sequence ID" value="AYL94912.1"/>
    <property type="molecule type" value="Genomic_DNA"/>
</dbReference>
<keyword evidence="16" id="KW-1185">Reference proteome</keyword>
<keyword evidence="6 11" id="KW-0798">TonB box</keyword>
<dbReference type="GO" id="GO:0009279">
    <property type="term" value="C:cell outer membrane"/>
    <property type="evidence" value="ECO:0007669"/>
    <property type="project" value="UniProtKB-SubCell"/>
</dbReference>
<comment type="subcellular location">
    <subcellularLocation>
        <location evidence="1 10">Cell outer membrane</location>
        <topology evidence="1 10">Multi-pass membrane protein</topology>
    </subcellularLocation>
</comment>
<keyword evidence="5 12" id="KW-0732">Signal</keyword>
<dbReference type="Pfam" id="PF07715">
    <property type="entry name" value="Plug"/>
    <property type="match status" value="1"/>
</dbReference>
<evidence type="ECO:0000256" key="4">
    <source>
        <dbReference type="ARBA" id="ARBA00022692"/>
    </source>
</evidence>
<dbReference type="SUPFAM" id="SSF56935">
    <property type="entry name" value="Porins"/>
    <property type="match status" value="1"/>
</dbReference>
<dbReference type="FunFam" id="2.170.130.10:FF:000008">
    <property type="entry name" value="SusC/RagA family TonB-linked outer membrane protein"/>
    <property type="match status" value="1"/>
</dbReference>
<feature type="signal peptide" evidence="12">
    <location>
        <begin position="1"/>
        <end position="29"/>
    </location>
</feature>
<dbReference type="Gene3D" id="2.40.170.20">
    <property type="entry name" value="TonB-dependent receptor, beta-barrel domain"/>
    <property type="match status" value="1"/>
</dbReference>
<feature type="domain" description="TonB-dependent receptor-like beta-barrel" evidence="13">
    <location>
        <begin position="407"/>
        <end position="876"/>
    </location>
</feature>
<dbReference type="PROSITE" id="PS52016">
    <property type="entry name" value="TONB_DEPENDENT_REC_3"/>
    <property type="match status" value="1"/>
</dbReference>
<dbReference type="InterPro" id="IPR037066">
    <property type="entry name" value="Plug_dom_sf"/>
</dbReference>
<dbReference type="PANTHER" id="PTHR30069:SF29">
    <property type="entry name" value="HEMOGLOBIN AND HEMOGLOBIN-HAPTOGLOBIN-BINDING PROTEIN 1-RELATED"/>
    <property type="match status" value="1"/>
</dbReference>
<dbReference type="InterPro" id="IPR039426">
    <property type="entry name" value="TonB-dep_rcpt-like"/>
</dbReference>
<dbReference type="GO" id="GO:0044718">
    <property type="term" value="P:siderophore transmembrane transport"/>
    <property type="evidence" value="ECO:0007669"/>
    <property type="project" value="TreeGrafter"/>
</dbReference>
<dbReference type="PANTHER" id="PTHR30069">
    <property type="entry name" value="TONB-DEPENDENT OUTER MEMBRANE RECEPTOR"/>
    <property type="match status" value="1"/>
</dbReference>
<dbReference type="Pfam" id="PF13715">
    <property type="entry name" value="CarbopepD_reg_2"/>
    <property type="match status" value="1"/>
</dbReference>
<evidence type="ECO:0000256" key="1">
    <source>
        <dbReference type="ARBA" id="ARBA00004571"/>
    </source>
</evidence>
<sequence length="1066" mass="115995">MRGKLRIKKVVALICTGLSFMLISLAAQAQTKLVTGKVTSADNGLPLPGVTIRVKGSTQAAGSKTDGTYSITVGNNETLIFSFVGYNSQEVPVSGRSTINVSLAPDNKALTEVVVVGYGTAKRKDLTGAVSSVTAEQIAKVPVTSVDQALQGRASGVQVTNNDGAPGASVSVLIRGVGSLASNGNEPLYVVDGYPITGGLNNINPSDIASIDVLKDASATAIYGVRAANGVVIITTKKGRKDGGVQISIDAYGSLQSKPKKYHVLNAQQWATLANEDHASEGNFTELPEWANPSALTNVDWQDAVYRTGSKQNYNLAIRGGNEKIQSAFSVGYYDQKGIVLGSYFKRLNLGMNIDYSVAKWLKSSSSAKYSRQDQNNPFGSGSLQQLTQLIPTLDGGNKLTNQIKDNKGNYGFYNPVNIYTKSWGNPLYTIEQNDYKNLNNYFLANSSLEATIIPGLKIKTNAGVNVSDYSGHYFQPEDLRWQEQYGLSGANQNSVYSQSANNTFEWLWENTISYDKTFGKHTINFVGGVSAQSNTYRYMTGTGDKLINNALRDLAQVNDLVVTGSEYTTTFASQFGRLSYKYADKYIVTGTVRRDGSSKFAQGHQYGVFPSGSVAWKIKEESFLKDVNWISDLKVRGGYGEVGNQGSIPLFQYDALYSSGGAATTGTNVGYPFGKNGADGAIYQPGLAPTQPANNNLRWETDYQTDIGLDAAFLNGDLTFTFDYYNRRSKDFLLNLPVSSQTGFSQNLAQNVGEINNKGLEFAVNYNHSSKEFRYGIGLTFSTVKNKLVSINKSLTFIDNLTTVTGLNANGWGQFSETNIGQPVGEFFGYKSLGIFQSQAQINALNAAAAAKFPSNPYYWKSVTQPGDRYYADTNGDGQVTPSDRTSLGSPIPKFYGGLNLDFSYKAFDINAYFYGSYGNKILNYQQRNLESFQAPGFVGVENVGYDYYVNHWTSSNPSNRYARLTYNDDTSANNVPSSVYVENGSYLRLRNLTFGYSLPSDLAKRLTLSKVRIYFSTQNLFTITGYKGLDPEIGVSSGNATASGIDAGNYPTSKFYTLGLNVTF</sequence>
<evidence type="ECO:0000256" key="3">
    <source>
        <dbReference type="ARBA" id="ARBA00022452"/>
    </source>
</evidence>
<dbReference type="InterPro" id="IPR023997">
    <property type="entry name" value="TonB-dep_OMP_SusC/RagA_CS"/>
</dbReference>
<dbReference type="Gene3D" id="2.170.130.10">
    <property type="entry name" value="TonB-dependent receptor, plug domain"/>
    <property type="match status" value="1"/>
</dbReference>
<keyword evidence="4 10" id="KW-0812">Transmembrane</keyword>
<dbReference type="AlphaFoldDB" id="A0A494VV96"/>
<reference evidence="15 16" key="1">
    <citation type="submission" date="2018-10" db="EMBL/GenBank/DDBJ databases">
        <title>Genome sequencing of Mucilaginibacter sp. HYN0043.</title>
        <authorList>
            <person name="Kim M."/>
            <person name="Yi H."/>
        </authorList>
    </citation>
    <scope>NUCLEOTIDE SEQUENCE [LARGE SCALE GENOMIC DNA]</scope>
    <source>
        <strain evidence="15 16">HYN0043</strain>
    </source>
</reference>
<evidence type="ECO:0000256" key="8">
    <source>
        <dbReference type="ARBA" id="ARBA00023170"/>
    </source>
</evidence>
<evidence type="ECO:0000259" key="14">
    <source>
        <dbReference type="Pfam" id="PF07715"/>
    </source>
</evidence>
<evidence type="ECO:0000256" key="7">
    <source>
        <dbReference type="ARBA" id="ARBA00023136"/>
    </source>
</evidence>
<keyword evidence="8" id="KW-0675">Receptor</keyword>
<evidence type="ECO:0000256" key="2">
    <source>
        <dbReference type="ARBA" id="ARBA00022448"/>
    </source>
</evidence>
<feature type="domain" description="TonB-dependent receptor plug" evidence="14">
    <location>
        <begin position="123"/>
        <end position="231"/>
    </location>
</feature>
<gene>
    <name evidence="15" type="ORF">HYN43_006190</name>
</gene>
<protein>
    <submittedName>
        <fullName evidence="15">SusC/RagA family TonB-linked outer membrane protein</fullName>
    </submittedName>
</protein>
<keyword evidence="2 10" id="KW-0813">Transport</keyword>
<dbReference type="RefSeq" id="WP_119408619.1">
    <property type="nucleotide sequence ID" value="NZ_CP032869.1"/>
</dbReference>
<dbReference type="InterPro" id="IPR008969">
    <property type="entry name" value="CarboxyPept-like_regulatory"/>
</dbReference>
<dbReference type="InterPro" id="IPR012910">
    <property type="entry name" value="Plug_dom"/>
</dbReference>
<dbReference type="Gene3D" id="2.60.40.1120">
    <property type="entry name" value="Carboxypeptidase-like, regulatory domain"/>
    <property type="match status" value="1"/>
</dbReference>